<dbReference type="InterPro" id="IPR023398">
    <property type="entry name" value="TIF_eIF4e-like"/>
</dbReference>
<comment type="similarity">
    <text evidence="1">Belongs to the UPF0696 family.</text>
</comment>
<comment type="caution">
    <text evidence="2">The sequence shown here is derived from an EMBL/GenBank/DDBJ whole genome shotgun (WGS) entry which is preliminary data.</text>
</comment>
<dbReference type="PANTHER" id="PTHR31977">
    <property type="entry name" value="UPF0696 PROTEIN C11ORF68"/>
    <property type="match status" value="1"/>
</dbReference>
<evidence type="ECO:0000256" key="1">
    <source>
        <dbReference type="ARBA" id="ARBA00010568"/>
    </source>
</evidence>
<gene>
    <name evidence="2" type="ORF">LCGC14_0871550</name>
</gene>
<dbReference type="AlphaFoldDB" id="A0A0F9PQ44"/>
<name>A0A0F9PQ44_9ZZZZ</name>
<dbReference type="Pfam" id="PF08939">
    <property type="entry name" value="Bles03"/>
    <property type="match status" value="1"/>
</dbReference>
<reference evidence="2" key="1">
    <citation type="journal article" date="2015" name="Nature">
        <title>Complex archaea that bridge the gap between prokaryotes and eukaryotes.</title>
        <authorList>
            <person name="Spang A."/>
            <person name="Saw J.H."/>
            <person name="Jorgensen S.L."/>
            <person name="Zaremba-Niedzwiedzka K."/>
            <person name="Martijn J."/>
            <person name="Lind A.E."/>
            <person name="van Eijk R."/>
            <person name="Schleper C."/>
            <person name="Guy L."/>
            <person name="Ettema T.J."/>
        </authorList>
    </citation>
    <scope>NUCLEOTIDE SEQUENCE</scope>
</reference>
<dbReference type="PANTHER" id="PTHR31977:SF1">
    <property type="entry name" value="UPF0696 PROTEIN C11ORF68"/>
    <property type="match status" value="1"/>
</dbReference>
<dbReference type="SUPFAM" id="SSF55418">
    <property type="entry name" value="eIF4e-like"/>
    <property type="match status" value="1"/>
</dbReference>
<sequence>MYQLYMGKIPSSYTEDYWIYAFSPTNKGEEISSLQLRLKKKVEMMKNNRLRTGKWLCFVSRKRVDEMWNKIKQATEKGLLGIESKVSTAKPKNVKIRHEKDTHVICIYTYDWTDKKDVKRVRNELRKLGVINRIPYKTDEDTIKDKYTSKGSKGISKFYE</sequence>
<evidence type="ECO:0008006" key="3">
    <source>
        <dbReference type="Google" id="ProtNLM"/>
    </source>
</evidence>
<protein>
    <recommendedName>
        <fullName evidence="3">DUF1917 domain-containing protein</fullName>
    </recommendedName>
</protein>
<accession>A0A0F9PQ44</accession>
<evidence type="ECO:0000313" key="2">
    <source>
        <dbReference type="EMBL" id="KKN26747.1"/>
    </source>
</evidence>
<organism evidence="2">
    <name type="scientific">marine sediment metagenome</name>
    <dbReference type="NCBI Taxonomy" id="412755"/>
    <lineage>
        <taxon>unclassified sequences</taxon>
        <taxon>metagenomes</taxon>
        <taxon>ecological metagenomes</taxon>
    </lineage>
</organism>
<dbReference type="EMBL" id="LAZR01002697">
    <property type="protein sequence ID" value="KKN26747.1"/>
    <property type="molecule type" value="Genomic_DNA"/>
</dbReference>
<dbReference type="InterPro" id="IPR015034">
    <property type="entry name" value="Bles03"/>
</dbReference>
<dbReference type="Gene3D" id="3.30.760.10">
    <property type="entry name" value="RNA Cap, Translation Initiation Factor Eif4e"/>
    <property type="match status" value="1"/>
</dbReference>
<proteinExistence type="inferred from homology"/>